<keyword evidence="5" id="KW-0408">Iron</keyword>
<dbReference type="SUPFAM" id="SSF50022">
    <property type="entry name" value="ISP domain"/>
    <property type="match status" value="1"/>
</dbReference>
<name>A0ABU9D9M4_9PROT</name>
<feature type="domain" description="Rieske" evidence="7">
    <location>
        <begin position="413"/>
        <end position="498"/>
    </location>
</feature>
<dbReference type="PANTHER" id="PTHR13847:SF274">
    <property type="entry name" value="RIESKE 2FE-2S IRON-SULFUR PROTEIN YHFW-RELATED"/>
    <property type="match status" value="1"/>
</dbReference>
<reference evidence="8 9" key="1">
    <citation type="submission" date="2024-04" db="EMBL/GenBank/DDBJ databases">
        <authorList>
            <person name="Abashina T."/>
            <person name="Shaikin A."/>
        </authorList>
    </citation>
    <scope>NUCLEOTIDE SEQUENCE [LARGE SCALE GENOMIC DNA]</scope>
    <source>
        <strain evidence="8 9">AAFK</strain>
    </source>
</reference>
<dbReference type="Gene3D" id="3.50.50.60">
    <property type="entry name" value="FAD/NAD(P)-binding domain"/>
    <property type="match status" value="1"/>
</dbReference>
<dbReference type="EC" id="1.-.-.-" evidence="8"/>
<dbReference type="PANTHER" id="PTHR13847">
    <property type="entry name" value="SARCOSINE DEHYDROGENASE-RELATED"/>
    <property type="match status" value="1"/>
</dbReference>
<dbReference type="Pfam" id="PF01266">
    <property type="entry name" value="DAO"/>
    <property type="match status" value="1"/>
</dbReference>
<accession>A0ABU9D9M4</accession>
<evidence type="ECO:0000313" key="8">
    <source>
        <dbReference type="EMBL" id="MEK8089385.1"/>
    </source>
</evidence>
<proteinExistence type="predicted"/>
<dbReference type="InterPro" id="IPR001613">
    <property type="entry name" value="Flavin_amine_oxidase"/>
</dbReference>
<evidence type="ECO:0000256" key="4">
    <source>
        <dbReference type="ARBA" id="ARBA00023002"/>
    </source>
</evidence>
<dbReference type="Proteomes" id="UP001446205">
    <property type="component" value="Unassembled WGS sequence"/>
</dbReference>
<comment type="caution">
    <text evidence="8">The sequence shown here is derived from an EMBL/GenBank/DDBJ whole genome shotgun (WGS) entry which is preliminary data.</text>
</comment>
<keyword evidence="4 8" id="KW-0560">Oxidoreductase</keyword>
<dbReference type="PROSITE" id="PS51296">
    <property type="entry name" value="RIESKE"/>
    <property type="match status" value="1"/>
</dbReference>
<dbReference type="Gene3D" id="3.30.9.10">
    <property type="entry name" value="D-Amino Acid Oxidase, subunit A, domain 2"/>
    <property type="match status" value="1"/>
</dbReference>
<sequence length="498" mass="54158">MQAISVWEGTGKRSDFPVLQGELQVDVAIVGGGITGVSAAMLLAQAGKRVALLEAGRIGSGTTGHSTGNLYGVVGQGLSKIASKWDEDTMRTVARSRMAAVELIEKTVQTHGIDCGFARRPWHLYTTPETTQENPMLEAEYEAARKAGLTATLVSDLPLPVPVDRVLRVDDQAQFHPLNYVRGLAASIASADCRILENSRVLEIDHGSGSLRTANGQVKAEQIVLATHSPLGIDVTQAEMKVYREYGVAVKLQDDKYPEGIFWAAGSGYSTRSWQDGEDKYLILVGGKHVTGHETETEHYYDELTNYLHAHYGVSEMAYRWSAQQYRPADLLPYIGPSLGAGNVYVATGFAADGLTFGTLAAVLISEEIMGRKTPWAELYKARRFTPVKSAREFLSENLSVSRHLIQDRLKQGEPGGLAALAVDEGALLELDGENVAAYRDQQGTLHALSPVCPHMKCLVHWNAAERSWDCPCHGSRFNFRGEVLEGPALSPLAPKSV</sequence>
<dbReference type="Gene3D" id="2.102.10.10">
    <property type="entry name" value="Rieske [2Fe-2S] iron-sulphur domain"/>
    <property type="match status" value="1"/>
</dbReference>
<dbReference type="InterPro" id="IPR036922">
    <property type="entry name" value="Rieske_2Fe-2S_sf"/>
</dbReference>
<evidence type="ECO:0000256" key="2">
    <source>
        <dbReference type="ARBA" id="ARBA00022714"/>
    </source>
</evidence>
<keyword evidence="2" id="KW-0001">2Fe-2S</keyword>
<protein>
    <submittedName>
        <fullName evidence="8">FAD-dependent oxidoreductase</fullName>
        <ecNumber evidence="8">1.-.-.-</ecNumber>
    </submittedName>
</protein>
<dbReference type="CDD" id="cd03477">
    <property type="entry name" value="Rieske_YhfW_C"/>
    <property type="match status" value="1"/>
</dbReference>
<comment type="cofactor">
    <cofactor evidence="1">
        <name>FAD</name>
        <dbReference type="ChEBI" id="CHEBI:57692"/>
    </cofactor>
</comment>
<dbReference type="PRINTS" id="PR00757">
    <property type="entry name" value="AMINEOXDASEF"/>
</dbReference>
<dbReference type="InterPro" id="IPR038010">
    <property type="entry name" value="YhfW_C"/>
</dbReference>
<dbReference type="RefSeq" id="WP_341370444.1">
    <property type="nucleotide sequence ID" value="NZ_JBBPCO010000005.1"/>
</dbReference>
<evidence type="ECO:0000256" key="5">
    <source>
        <dbReference type="ARBA" id="ARBA00023004"/>
    </source>
</evidence>
<dbReference type="Pfam" id="PF00355">
    <property type="entry name" value="Rieske"/>
    <property type="match status" value="1"/>
</dbReference>
<gene>
    <name evidence="8" type="ORF">WOB96_06350</name>
</gene>
<evidence type="ECO:0000259" key="7">
    <source>
        <dbReference type="PROSITE" id="PS51296"/>
    </source>
</evidence>
<keyword evidence="6" id="KW-0411">Iron-sulfur</keyword>
<evidence type="ECO:0000256" key="6">
    <source>
        <dbReference type="ARBA" id="ARBA00023014"/>
    </source>
</evidence>
<keyword evidence="3" id="KW-0479">Metal-binding</keyword>
<keyword evidence="9" id="KW-1185">Reference proteome</keyword>
<dbReference type="EMBL" id="JBBPCO010000005">
    <property type="protein sequence ID" value="MEK8089385.1"/>
    <property type="molecule type" value="Genomic_DNA"/>
</dbReference>
<dbReference type="InterPro" id="IPR006076">
    <property type="entry name" value="FAD-dep_OxRdtase"/>
</dbReference>
<dbReference type="GO" id="GO:0016491">
    <property type="term" value="F:oxidoreductase activity"/>
    <property type="evidence" value="ECO:0007669"/>
    <property type="project" value="UniProtKB-KW"/>
</dbReference>
<dbReference type="SUPFAM" id="SSF51905">
    <property type="entry name" value="FAD/NAD(P)-binding domain"/>
    <property type="match status" value="1"/>
</dbReference>
<evidence type="ECO:0000313" key="9">
    <source>
        <dbReference type="Proteomes" id="UP001446205"/>
    </source>
</evidence>
<evidence type="ECO:0000256" key="3">
    <source>
        <dbReference type="ARBA" id="ARBA00022723"/>
    </source>
</evidence>
<evidence type="ECO:0000256" key="1">
    <source>
        <dbReference type="ARBA" id="ARBA00001974"/>
    </source>
</evidence>
<dbReference type="InterPro" id="IPR036188">
    <property type="entry name" value="FAD/NAD-bd_sf"/>
</dbReference>
<organism evidence="8 9">
    <name type="scientific">Thermithiobacillus plumbiphilus</name>
    <dbReference type="NCBI Taxonomy" id="1729899"/>
    <lineage>
        <taxon>Bacteria</taxon>
        <taxon>Pseudomonadati</taxon>
        <taxon>Pseudomonadota</taxon>
        <taxon>Acidithiobacillia</taxon>
        <taxon>Acidithiobacillales</taxon>
        <taxon>Thermithiobacillaceae</taxon>
        <taxon>Thermithiobacillus</taxon>
    </lineage>
</organism>
<dbReference type="InterPro" id="IPR017941">
    <property type="entry name" value="Rieske_2Fe-2S"/>
</dbReference>